<gene>
    <name evidence="8" type="ORF">CLV72_104376</name>
</gene>
<feature type="region of interest" description="Disordered" evidence="6">
    <location>
        <begin position="1"/>
        <end position="24"/>
    </location>
</feature>
<keyword evidence="9" id="KW-1185">Reference proteome</keyword>
<feature type="transmembrane region" description="Helical" evidence="7">
    <location>
        <begin position="274"/>
        <end position="296"/>
    </location>
</feature>
<dbReference type="PANTHER" id="PTHR30569:SF0">
    <property type="entry name" value="CYTOSINE PERMEASE"/>
    <property type="match status" value="1"/>
</dbReference>
<evidence type="ECO:0000256" key="1">
    <source>
        <dbReference type="ARBA" id="ARBA00004141"/>
    </source>
</evidence>
<evidence type="ECO:0000256" key="6">
    <source>
        <dbReference type="SAM" id="MobiDB-lite"/>
    </source>
</evidence>
<evidence type="ECO:0000256" key="3">
    <source>
        <dbReference type="ARBA" id="ARBA00022692"/>
    </source>
</evidence>
<dbReference type="GO" id="GO:0005886">
    <property type="term" value="C:plasma membrane"/>
    <property type="evidence" value="ECO:0007669"/>
    <property type="project" value="TreeGrafter"/>
</dbReference>
<evidence type="ECO:0000313" key="8">
    <source>
        <dbReference type="EMBL" id="PRX98796.1"/>
    </source>
</evidence>
<dbReference type="AlphaFoldDB" id="A0A2T0Q4R7"/>
<accession>A0A2T0Q4R7</accession>
<evidence type="ECO:0000256" key="5">
    <source>
        <dbReference type="ARBA" id="ARBA00023136"/>
    </source>
</evidence>
<feature type="transmembrane region" description="Helical" evidence="7">
    <location>
        <begin position="62"/>
        <end position="90"/>
    </location>
</feature>
<organism evidence="8 9">
    <name type="scientific">Allonocardiopsis opalescens</name>
    <dbReference type="NCBI Taxonomy" id="1144618"/>
    <lineage>
        <taxon>Bacteria</taxon>
        <taxon>Bacillati</taxon>
        <taxon>Actinomycetota</taxon>
        <taxon>Actinomycetes</taxon>
        <taxon>Streptosporangiales</taxon>
        <taxon>Allonocardiopsis</taxon>
    </lineage>
</organism>
<dbReference type="Proteomes" id="UP000237846">
    <property type="component" value="Unassembled WGS sequence"/>
</dbReference>
<dbReference type="NCBIfam" id="NF008241">
    <property type="entry name" value="PRK11017.1"/>
    <property type="match status" value="1"/>
</dbReference>
<dbReference type="Gene3D" id="1.10.4160.10">
    <property type="entry name" value="Hydantoin permease"/>
    <property type="match status" value="1"/>
</dbReference>
<feature type="transmembrane region" description="Helical" evidence="7">
    <location>
        <begin position="242"/>
        <end position="268"/>
    </location>
</feature>
<comment type="caution">
    <text evidence="8">The sequence shown here is derived from an EMBL/GenBank/DDBJ whole genome shotgun (WGS) entry which is preliminary data.</text>
</comment>
<dbReference type="Pfam" id="PF02133">
    <property type="entry name" value="Transp_cyt_pur"/>
    <property type="match status" value="1"/>
</dbReference>
<feature type="transmembrane region" description="Helical" evidence="7">
    <location>
        <begin position="35"/>
        <end position="56"/>
    </location>
</feature>
<dbReference type="RefSeq" id="WP_106246268.1">
    <property type="nucleotide sequence ID" value="NZ_PVZC01000004.1"/>
</dbReference>
<evidence type="ECO:0000256" key="7">
    <source>
        <dbReference type="SAM" id="Phobius"/>
    </source>
</evidence>
<feature type="transmembrane region" description="Helical" evidence="7">
    <location>
        <begin position="322"/>
        <end position="339"/>
    </location>
</feature>
<keyword evidence="4 7" id="KW-1133">Transmembrane helix</keyword>
<feature type="transmembrane region" description="Helical" evidence="7">
    <location>
        <begin position="404"/>
        <end position="425"/>
    </location>
</feature>
<dbReference type="InterPro" id="IPR030191">
    <property type="entry name" value="CodB"/>
</dbReference>
<sequence>MTGDPGTDTDRGAAGTPVDPDYPVEPVPRHARKSLFSLAVVLVGFTLFTPTMIAGAQVGTGFAFWPLMGVLAAGSALLGLYVGVIGWIGARHSLTTVMMSRYAFGRGGAKLASVLLGGTQVGWYGVSVATLALLTAQAFGWQDPTVVAVLMVVGGVVMGATAYIGYQGMYWLSVVSVPLLLVLAGWVTVRAVPAAGGPAGLAAIEPSASMPVTAAITIIVGTFASGGTQAPNWTRFARTPAAGFWACLLAFLAGQFLMLFCGAIGALAFGEGDFVLVLYQLGLVVWGLVFLVANIWTTNDSTAYNFGVAGAEIFDARTKKPFVVAGVAAGTLLAVTGIYDHLLDYLTWLGVLIPPLGGVLIGDFLGRWRSGLPESSDLPAVRWENLAVYALACAAAWWSNSTGFFIAPLVGIAVAVAGTVAVEAVRRGRAATG</sequence>
<dbReference type="GO" id="GO:0015209">
    <property type="term" value="F:cytosine transmembrane transporter activity"/>
    <property type="evidence" value="ECO:0007669"/>
    <property type="project" value="InterPro"/>
</dbReference>
<keyword evidence="3 7" id="KW-0812">Transmembrane</keyword>
<evidence type="ECO:0000256" key="2">
    <source>
        <dbReference type="ARBA" id="ARBA00008974"/>
    </source>
</evidence>
<comment type="similarity">
    <text evidence="2">Belongs to the purine-cytosine permease (2.A.39) family.</text>
</comment>
<dbReference type="PANTHER" id="PTHR30569">
    <property type="entry name" value="CYTOSINE TRANSPORTER CODB"/>
    <property type="match status" value="1"/>
</dbReference>
<comment type="subcellular location">
    <subcellularLocation>
        <location evidence="1">Membrane</location>
        <topology evidence="1">Multi-pass membrane protein</topology>
    </subcellularLocation>
</comment>
<dbReference type="EMBL" id="PVZC01000004">
    <property type="protein sequence ID" value="PRX98796.1"/>
    <property type="molecule type" value="Genomic_DNA"/>
</dbReference>
<feature type="transmembrane region" description="Helical" evidence="7">
    <location>
        <begin position="111"/>
        <end position="134"/>
    </location>
</feature>
<feature type="transmembrane region" description="Helical" evidence="7">
    <location>
        <begin position="209"/>
        <end position="230"/>
    </location>
</feature>
<feature type="transmembrane region" description="Helical" evidence="7">
    <location>
        <begin position="146"/>
        <end position="164"/>
    </location>
</feature>
<dbReference type="InterPro" id="IPR001248">
    <property type="entry name" value="Pur-cyt_permease"/>
</dbReference>
<dbReference type="OrthoDB" id="3169878at2"/>
<proteinExistence type="inferred from homology"/>
<evidence type="ECO:0000313" key="9">
    <source>
        <dbReference type="Proteomes" id="UP000237846"/>
    </source>
</evidence>
<evidence type="ECO:0000256" key="4">
    <source>
        <dbReference type="ARBA" id="ARBA00022989"/>
    </source>
</evidence>
<keyword evidence="5 7" id="KW-0472">Membrane</keyword>
<name>A0A2T0Q4R7_9ACTN</name>
<protein>
    <submittedName>
        <fullName evidence="8">Cytosine permease</fullName>
    </submittedName>
</protein>
<feature type="transmembrane region" description="Helical" evidence="7">
    <location>
        <begin position="171"/>
        <end position="189"/>
    </location>
</feature>
<reference evidence="8 9" key="1">
    <citation type="submission" date="2018-03" db="EMBL/GenBank/DDBJ databases">
        <title>Genomic Encyclopedia of Archaeal and Bacterial Type Strains, Phase II (KMG-II): from individual species to whole genera.</title>
        <authorList>
            <person name="Goeker M."/>
        </authorList>
    </citation>
    <scope>NUCLEOTIDE SEQUENCE [LARGE SCALE GENOMIC DNA]</scope>
    <source>
        <strain evidence="8 9">DSM 45601</strain>
    </source>
</reference>